<comment type="similarity">
    <text evidence="7">Belongs to the binding-protein-dependent transport system permease family.</text>
</comment>
<protein>
    <submittedName>
        <fullName evidence="9">L-arabinose transport system permease protein AraP</fullName>
    </submittedName>
</protein>
<dbReference type="KEGG" id="ahg:AHOG_20335"/>
<organism evidence="9 10">
    <name type="scientific">Actinoalloteichus hoggarensis</name>
    <dbReference type="NCBI Taxonomy" id="1470176"/>
    <lineage>
        <taxon>Bacteria</taxon>
        <taxon>Bacillati</taxon>
        <taxon>Actinomycetota</taxon>
        <taxon>Actinomycetes</taxon>
        <taxon>Pseudonocardiales</taxon>
        <taxon>Pseudonocardiaceae</taxon>
        <taxon>Actinoalloteichus</taxon>
    </lineage>
</organism>
<proteinExistence type="inferred from homology"/>
<keyword evidence="10" id="KW-1185">Reference proteome</keyword>
<dbReference type="Pfam" id="PF00528">
    <property type="entry name" value="BPD_transp_1"/>
    <property type="match status" value="1"/>
</dbReference>
<dbReference type="InterPro" id="IPR000515">
    <property type="entry name" value="MetI-like"/>
</dbReference>
<dbReference type="SUPFAM" id="SSF161098">
    <property type="entry name" value="MetI-like"/>
    <property type="match status" value="1"/>
</dbReference>
<keyword evidence="4 7" id="KW-0812">Transmembrane</keyword>
<dbReference type="CDD" id="cd06261">
    <property type="entry name" value="TM_PBP2"/>
    <property type="match status" value="1"/>
</dbReference>
<evidence type="ECO:0000256" key="5">
    <source>
        <dbReference type="ARBA" id="ARBA00022989"/>
    </source>
</evidence>
<sequence>MTNPMRTNSTRTNPTSRRRHDSESRGAELEKPAGWWSRHQVRLAPYVFVSPFFLLYGLFFVVPILVGLYLSGTEWAGLGTPEWVGLRNYQDLLGDRGFWIAVGNTAVYVLFTMCVVVPAALLIAQALNARGLRGRDMFRLAYFMPVVISPIVITLVFGLFFEREFGIVNGLLRAVFGFGGIDWLGDPLWAKVSVTVLVLWRWTGYLTIFFLAGLQNVPKELYEAAAIDGAGPVRRFIDVTLPALRPVTAFIAVTVLVNTAQIFDEPFLLTQGGPGESTLSVAMFIYRAGFQRQELGYAAAAGVLLFAVVFTLGLLANRVFGVGRDVR</sequence>
<dbReference type="InterPro" id="IPR035906">
    <property type="entry name" value="MetI-like_sf"/>
</dbReference>
<feature type="transmembrane region" description="Helical" evidence="7">
    <location>
        <begin position="140"/>
        <end position="161"/>
    </location>
</feature>
<evidence type="ECO:0000256" key="4">
    <source>
        <dbReference type="ARBA" id="ARBA00022692"/>
    </source>
</evidence>
<comment type="subcellular location">
    <subcellularLocation>
        <location evidence="1 7">Cell membrane</location>
        <topology evidence="1 7">Multi-pass membrane protein</topology>
    </subcellularLocation>
</comment>
<evidence type="ECO:0000313" key="9">
    <source>
        <dbReference type="EMBL" id="ASO21684.1"/>
    </source>
</evidence>
<feature type="transmembrane region" description="Helical" evidence="7">
    <location>
        <begin position="188"/>
        <end position="212"/>
    </location>
</feature>
<gene>
    <name evidence="9" type="primary">araP3</name>
    <name evidence="9" type="ORF">AHOG_20335</name>
</gene>
<keyword evidence="2 7" id="KW-0813">Transport</keyword>
<evidence type="ECO:0000256" key="7">
    <source>
        <dbReference type="RuleBase" id="RU363032"/>
    </source>
</evidence>
<feature type="transmembrane region" description="Helical" evidence="7">
    <location>
        <begin position="295"/>
        <end position="316"/>
    </location>
</feature>
<evidence type="ECO:0000256" key="8">
    <source>
        <dbReference type="SAM" id="MobiDB-lite"/>
    </source>
</evidence>
<feature type="region of interest" description="Disordered" evidence="8">
    <location>
        <begin position="1"/>
        <end position="26"/>
    </location>
</feature>
<dbReference type="Proteomes" id="UP000204221">
    <property type="component" value="Chromosome"/>
</dbReference>
<dbReference type="InterPro" id="IPR051393">
    <property type="entry name" value="ABC_transporter_permease"/>
</dbReference>
<dbReference type="AlphaFoldDB" id="A0A221W7F8"/>
<keyword evidence="5 7" id="KW-1133">Transmembrane helix</keyword>
<dbReference type="RefSeq" id="WP_211290460.1">
    <property type="nucleotide sequence ID" value="NZ_CP022521.1"/>
</dbReference>
<dbReference type="Gene3D" id="1.10.3720.10">
    <property type="entry name" value="MetI-like"/>
    <property type="match status" value="1"/>
</dbReference>
<feature type="compositionally biased region" description="Low complexity" evidence="8">
    <location>
        <begin position="1"/>
        <end position="15"/>
    </location>
</feature>
<accession>A0A221W7F8</accession>
<evidence type="ECO:0000256" key="1">
    <source>
        <dbReference type="ARBA" id="ARBA00004651"/>
    </source>
</evidence>
<dbReference type="PROSITE" id="PS50928">
    <property type="entry name" value="ABC_TM1"/>
    <property type="match status" value="1"/>
</dbReference>
<dbReference type="EMBL" id="CP022521">
    <property type="protein sequence ID" value="ASO21684.1"/>
    <property type="molecule type" value="Genomic_DNA"/>
</dbReference>
<evidence type="ECO:0000256" key="3">
    <source>
        <dbReference type="ARBA" id="ARBA00022475"/>
    </source>
</evidence>
<evidence type="ECO:0000313" key="10">
    <source>
        <dbReference type="Proteomes" id="UP000204221"/>
    </source>
</evidence>
<feature type="transmembrane region" description="Helical" evidence="7">
    <location>
        <begin position="106"/>
        <end position="128"/>
    </location>
</feature>
<reference evidence="9 10" key="1">
    <citation type="submission" date="2017-07" db="EMBL/GenBank/DDBJ databases">
        <title>Complete genome sequence of Actinoalloteichus hoggarensis DSM 45943, type strain of Actinoalloteichus hoggarensis.</title>
        <authorList>
            <person name="Ruckert C."/>
            <person name="Nouioui I."/>
            <person name="Willmese J."/>
            <person name="van Wezel G."/>
            <person name="Klenk H.-P."/>
            <person name="Kalinowski J."/>
            <person name="Zotchev S.B."/>
        </authorList>
    </citation>
    <scope>NUCLEOTIDE SEQUENCE [LARGE SCALE GENOMIC DNA]</scope>
    <source>
        <strain evidence="9 10">DSM 45943</strain>
    </source>
</reference>
<feature type="transmembrane region" description="Helical" evidence="7">
    <location>
        <begin position="46"/>
        <end position="70"/>
    </location>
</feature>
<dbReference type="GO" id="GO:0055085">
    <property type="term" value="P:transmembrane transport"/>
    <property type="evidence" value="ECO:0007669"/>
    <property type="project" value="InterPro"/>
</dbReference>
<evidence type="ECO:0000256" key="2">
    <source>
        <dbReference type="ARBA" id="ARBA00022448"/>
    </source>
</evidence>
<dbReference type="PANTHER" id="PTHR30193">
    <property type="entry name" value="ABC TRANSPORTER PERMEASE PROTEIN"/>
    <property type="match status" value="1"/>
</dbReference>
<keyword evidence="6 7" id="KW-0472">Membrane</keyword>
<evidence type="ECO:0000256" key="6">
    <source>
        <dbReference type="ARBA" id="ARBA00023136"/>
    </source>
</evidence>
<dbReference type="PANTHER" id="PTHR30193:SF37">
    <property type="entry name" value="INNER MEMBRANE ABC TRANSPORTER PERMEASE PROTEIN YCJO"/>
    <property type="match status" value="1"/>
</dbReference>
<name>A0A221W7F8_9PSEU</name>
<dbReference type="GO" id="GO:0005886">
    <property type="term" value="C:plasma membrane"/>
    <property type="evidence" value="ECO:0007669"/>
    <property type="project" value="UniProtKB-SubCell"/>
</dbReference>
<keyword evidence="3" id="KW-1003">Cell membrane</keyword>